<evidence type="ECO:0000256" key="3">
    <source>
        <dbReference type="ARBA" id="ARBA00022553"/>
    </source>
</evidence>
<keyword evidence="4" id="KW-0808">Transferase</keyword>
<dbReference type="PANTHER" id="PTHR24421">
    <property type="entry name" value="NITRATE/NITRITE SENSOR PROTEIN NARX-RELATED"/>
    <property type="match status" value="1"/>
</dbReference>
<dbReference type="GO" id="GO:0005524">
    <property type="term" value="F:ATP binding"/>
    <property type="evidence" value="ECO:0007669"/>
    <property type="project" value="UniProtKB-KW"/>
</dbReference>
<protein>
    <recommendedName>
        <fullName evidence="2">histidine kinase</fullName>
        <ecNumber evidence="2">2.7.13.3</ecNumber>
    </recommendedName>
</protein>
<keyword evidence="10" id="KW-0812">Transmembrane</keyword>
<dbReference type="CDD" id="cd16917">
    <property type="entry name" value="HATPase_UhpB-NarQ-NarX-like"/>
    <property type="match status" value="1"/>
</dbReference>
<dbReference type="GO" id="GO:0046983">
    <property type="term" value="F:protein dimerization activity"/>
    <property type="evidence" value="ECO:0007669"/>
    <property type="project" value="InterPro"/>
</dbReference>
<keyword evidence="14" id="KW-1185">Reference proteome</keyword>
<dbReference type="SMART" id="SM00028">
    <property type="entry name" value="TPR"/>
    <property type="match status" value="6"/>
</dbReference>
<evidence type="ECO:0000313" key="14">
    <source>
        <dbReference type="Proteomes" id="UP000642920"/>
    </source>
</evidence>
<feature type="domain" description="Histidine kinase" evidence="12">
    <location>
        <begin position="542"/>
        <end position="632"/>
    </location>
</feature>
<dbReference type="Pfam" id="PF13424">
    <property type="entry name" value="TPR_12"/>
    <property type="match status" value="2"/>
</dbReference>
<dbReference type="Gene3D" id="1.25.40.10">
    <property type="entry name" value="Tetratricopeptide repeat domain"/>
    <property type="match status" value="1"/>
</dbReference>
<evidence type="ECO:0000256" key="4">
    <source>
        <dbReference type="ARBA" id="ARBA00022679"/>
    </source>
</evidence>
<dbReference type="InterPro" id="IPR019734">
    <property type="entry name" value="TPR_rpt"/>
</dbReference>
<evidence type="ECO:0000313" key="13">
    <source>
        <dbReference type="EMBL" id="MBL0763714.1"/>
    </source>
</evidence>
<feature type="transmembrane region" description="Helical" evidence="10">
    <location>
        <begin position="381"/>
        <end position="401"/>
    </location>
</feature>
<keyword evidence="9" id="KW-0802">TPR repeat</keyword>
<keyword evidence="11" id="KW-0732">Signal</keyword>
<evidence type="ECO:0000256" key="10">
    <source>
        <dbReference type="SAM" id="Phobius"/>
    </source>
</evidence>
<dbReference type="InterPro" id="IPR005467">
    <property type="entry name" value="His_kinase_dom"/>
</dbReference>
<gene>
    <name evidence="13" type="ORF">JKP34_00535</name>
</gene>
<proteinExistence type="predicted"/>
<dbReference type="Proteomes" id="UP000642920">
    <property type="component" value="Unassembled WGS sequence"/>
</dbReference>
<dbReference type="InterPro" id="IPR003594">
    <property type="entry name" value="HATPase_dom"/>
</dbReference>
<dbReference type="InterPro" id="IPR011712">
    <property type="entry name" value="Sig_transdc_His_kin_sub3_dim/P"/>
</dbReference>
<feature type="repeat" description="TPR" evidence="9">
    <location>
        <begin position="265"/>
        <end position="298"/>
    </location>
</feature>
<evidence type="ECO:0000256" key="1">
    <source>
        <dbReference type="ARBA" id="ARBA00000085"/>
    </source>
</evidence>
<dbReference type="InterPro" id="IPR011990">
    <property type="entry name" value="TPR-like_helical_dom_sf"/>
</dbReference>
<evidence type="ECO:0000259" key="12">
    <source>
        <dbReference type="PROSITE" id="PS50109"/>
    </source>
</evidence>
<dbReference type="RefSeq" id="WP_201916610.1">
    <property type="nucleotide sequence ID" value="NZ_JAERQG010000001.1"/>
</dbReference>
<keyword evidence="7" id="KW-0067">ATP-binding</keyword>
<dbReference type="GO" id="GO:0000155">
    <property type="term" value="F:phosphorelay sensor kinase activity"/>
    <property type="evidence" value="ECO:0007669"/>
    <property type="project" value="InterPro"/>
</dbReference>
<feature type="chain" id="PRO_5037496696" description="histidine kinase" evidence="11">
    <location>
        <begin position="20"/>
        <end position="646"/>
    </location>
</feature>
<keyword evidence="5" id="KW-0547">Nucleotide-binding</keyword>
<feature type="repeat" description="TPR" evidence="9">
    <location>
        <begin position="145"/>
        <end position="178"/>
    </location>
</feature>
<comment type="catalytic activity">
    <reaction evidence="1">
        <text>ATP + protein L-histidine = ADP + protein N-phospho-L-histidine.</text>
        <dbReference type="EC" id="2.7.13.3"/>
    </reaction>
</comment>
<evidence type="ECO:0000256" key="6">
    <source>
        <dbReference type="ARBA" id="ARBA00022777"/>
    </source>
</evidence>
<evidence type="ECO:0000256" key="8">
    <source>
        <dbReference type="ARBA" id="ARBA00023012"/>
    </source>
</evidence>
<evidence type="ECO:0000256" key="11">
    <source>
        <dbReference type="SAM" id="SignalP"/>
    </source>
</evidence>
<keyword evidence="3" id="KW-0597">Phosphoprotein</keyword>
<sequence>MKKVILLFLMNTLSLALIAQSNTKDKVDQLNELANKSMRNPPEMKEKADSAILLAKKINYKEGLGNAYKFKGIYHYFTSEFDSSVNNHRQSLRIFKELNDSLNTGKGYLNIATTYSAAASYDSTTKNAVIALKYFEQLNDYAGIGRAVNLLGIVHFRQKNYDKALTYFKQYLKNAQATSDSSEIASGYNNIGSVFSERKGYDSAIYYFDEAVRLKEKLGNFNNLGQSYENLGSLNSKIGNSELALKNYKKANAIYKKIGDSRFMSECEYNIGVEYRKLDKLDSAAIHFQQAIDISTEVGALQVLRDAKEGYAKVLFMQKDGLKAYELLKESMILSDSILNSEKIETIADIETKYETEKKEQQIVLQTAEIAKQTAENQRKVLMIIALVAILVLLMVIFLLFRNRAKRKQQLLIKEKDLKVKEAQIEATLSSQETERKRFAEDLHDGFGQLISALRLNIAQFNKNNPANNLATYEHSENILDEMHKEIRSIAFNLMPATLIQEGLLAAIKEFASRINKTNQVKIEVSSFELSNRFTEVFEVAIYRIVQEWVNNVLKYASANKITLQIDQYEDELVLIIEDDGRGFDTNNLYNSNGNGWRNIQTRVNLVKGQIEIDSNPTRTGTSFILTSPISTFVKAEQKVDTVKVS</sequence>
<dbReference type="AlphaFoldDB" id="A0A937DIF2"/>
<dbReference type="Gene3D" id="3.30.565.10">
    <property type="entry name" value="Histidine kinase-like ATPase, C-terminal domain"/>
    <property type="match status" value="1"/>
</dbReference>
<keyword evidence="6" id="KW-0418">Kinase</keyword>
<organism evidence="13 14">
    <name type="scientific">Marivirga atlantica</name>
    <dbReference type="NCBI Taxonomy" id="1548457"/>
    <lineage>
        <taxon>Bacteria</taxon>
        <taxon>Pseudomonadati</taxon>
        <taxon>Bacteroidota</taxon>
        <taxon>Cytophagia</taxon>
        <taxon>Cytophagales</taxon>
        <taxon>Marivirgaceae</taxon>
        <taxon>Marivirga</taxon>
    </lineage>
</organism>
<dbReference type="InterPro" id="IPR036890">
    <property type="entry name" value="HATPase_C_sf"/>
</dbReference>
<keyword evidence="8" id="KW-0902">Two-component regulatory system</keyword>
<dbReference type="InterPro" id="IPR050482">
    <property type="entry name" value="Sensor_HK_TwoCompSys"/>
</dbReference>
<name>A0A937DIF2_9BACT</name>
<dbReference type="Gene3D" id="1.20.5.1930">
    <property type="match status" value="1"/>
</dbReference>
<dbReference type="SUPFAM" id="SSF55874">
    <property type="entry name" value="ATPase domain of HSP90 chaperone/DNA topoisomerase II/histidine kinase"/>
    <property type="match status" value="1"/>
</dbReference>
<feature type="repeat" description="TPR" evidence="9">
    <location>
        <begin position="185"/>
        <end position="218"/>
    </location>
</feature>
<dbReference type="SMART" id="SM00387">
    <property type="entry name" value="HATPase_c"/>
    <property type="match status" value="1"/>
</dbReference>
<evidence type="ECO:0000256" key="7">
    <source>
        <dbReference type="ARBA" id="ARBA00022840"/>
    </source>
</evidence>
<dbReference type="PROSITE" id="PS50109">
    <property type="entry name" value="HIS_KIN"/>
    <property type="match status" value="1"/>
</dbReference>
<keyword evidence="10" id="KW-1133">Transmembrane helix</keyword>
<feature type="signal peptide" evidence="11">
    <location>
        <begin position="1"/>
        <end position="19"/>
    </location>
</feature>
<dbReference type="PROSITE" id="PS50005">
    <property type="entry name" value="TPR"/>
    <property type="match status" value="3"/>
</dbReference>
<accession>A0A937DIF2</accession>
<dbReference type="PANTHER" id="PTHR24421:SF10">
    <property type="entry name" value="NITRATE_NITRITE SENSOR PROTEIN NARQ"/>
    <property type="match status" value="1"/>
</dbReference>
<evidence type="ECO:0000256" key="2">
    <source>
        <dbReference type="ARBA" id="ARBA00012438"/>
    </source>
</evidence>
<evidence type="ECO:0000256" key="9">
    <source>
        <dbReference type="PROSITE-ProRule" id="PRU00339"/>
    </source>
</evidence>
<dbReference type="EMBL" id="JAERQG010000001">
    <property type="protein sequence ID" value="MBL0763714.1"/>
    <property type="molecule type" value="Genomic_DNA"/>
</dbReference>
<dbReference type="EC" id="2.7.13.3" evidence="2"/>
<comment type="caution">
    <text evidence="13">The sequence shown here is derived from an EMBL/GenBank/DDBJ whole genome shotgun (WGS) entry which is preliminary data.</text>
</comment>
<reference evidence="13" key="1">
    <citation type="submission" date="2021-01" db="EMBL/GenBank/DDBJ databases">
        <title>Marivirga sp. nov., isolated from intertidal surface sediments.</title>
        <authorList>
            <person name="Zhang M."/>
        </authorList>
    </citation>
    <scope>NUCLEOTIDE SEQUENCE</scope>
    <source>
        <strain evidence="13">SM1354</strain>
    </source>
</reference>
<dbReference type="Pfam" id="PF07730">
    <property type="entry name" value="HisKA_3"/>
    <property type="match status" value="1"/>
</dbReference>
<dbReference type="GO" id="GO:0016020">
    <property type="term" value="C:membrane"/>
    <property type="evidence" value="ECO:0007669"/>
    <property type="project" value="InterPro"/>
</dbReference>
<keyword evidence="10" id="KW-0472">Membrane</keyword>
<evidence type="ECO:0000256" key="5">
    <source>
        <dbReference type="ARBA" id="ARBA00022741"/>
    </source>
</evidence>
<dbReference type="Pfam" id="PF02518">
    <property type="entry name" value="HATPase_c"/>
    <property type="match status" value="1"/>
</dbReference>
<dbReference type="SUPFAM" id="SSF48452">
    <property type="entry name" value="TPR-like"/>
    <property type="match status" value="2"/>
</dbReference>